<dbReference type="GO" id="GO:0045271">
    <property type="term" value="C:respiratory chain complex I"/>
    <property type="evidence" value="ECO:0007669"/>
    <property type="project" value="InterPro"/>
</dbReference>
<keyword evidence="7" id="KW-0999">Mitochondrion inner membrane</keyword>
<evidence type="ECO:0000256" key="5">
    <source>
        <dbReference type="ARBA" id="ARBA00022448"/>
    </source>
</evidence>
<evidence type="ECO:0000256" key="11">
    <source>
        <dbReference type="ARBA" id="ARBA00023136"/>
    </source>
</evidence>
<evidence type="ECO:0000256" key="7">
    <source>
        <dbReference type="ARBA" id="ARBA00022792"/>
    </source>
</evidence>
<keyword evidence="9" id="KW-0249">Electron transport</keyword>
<comment type="similarity">
    <text evidence="3">Belongs to the complex I NDUFB2 subunit family.</text>
</comment>
<comment type="subunit">
    <text evidence="4">Complex I is composed of 45 different subunits.</text>
</comment>
<dbReference type="PANTHER" id="PTHR15223">
    <property type="entry name" value="NADH-UBIQUINONE OXIDOREDUCTASE AGGG SUBUNIT"/>
    <property type="match status" value="1"/>
</dbReference>
<evidence type="ECO:0000256" key="12">
    <source>
        <dbReference type="SAM" id="MobiDB-lite"/>
    </source>
</evidence>
<dbReference type="EMBL" id="JARAKH010000025">
    <property type="protein sequence ID" value="KAK8390513.1"/>
    <property type="molecule type" value="Genomic_DNA"/>
</dbReference>
<dbReference type="InterPro" id="IPR026627">
    <property type="entry name" value="NDUFB2_animal"/>
</dbReference>
<dbReference type="GO" id="GO:0032981">
    <property type="term" value="P:mitochondrial respiratory chain complex I assembly"/>
    <property type="evidence" value="ECO:0007669"/>
    <property type="project" value="TreeGrafter"/>
</dbReference>
<evidence type="ECO:0000256" key="1">
    <source>
        <dbReference type="ARBA" id="ARBA00003195"/>
    </source>
</evidence>
<reference evidence="13 14" key="1">
    <citation type="submission" date="2023-03" db="EMBL/GenBank/DDBJ databases">
        <title>High-quality genome of Scylla paramamosain provides insights in environmental adaptation.</title>
        <authorList>
            <person name="Zhang L."/>
        </authorList>
    </citation>
    <scope>NUCLEOTIDE SEQUENCE [LARGE SCALE GENOMIC DNA]</scope>
    <source>
        <strain evidence="13">LZ_2023a</strain>
        <tissue evidence="13">Muscle</tissue>
    </source>
</reference>
<evidence type="ECO:0000256" key="10">
    <source>
        <dbReference type="ARBA" id="ARBA00023128"/>
    </source>
</evidence>
<evidence type="ECO:0000313" key="13">
    <source>
        <dbReference type="EMBL" id="KAK8390513.1"/>
    </source>
</evidence>
<sequence>MVATRLVPLLRTVALPSLRRGLHTSSPRSSGAVWTYRTAPVAPSKTVTRRAEFVSALMWWWVLYHLMTEYEHITGEFPYPDPSKWSDEELGIPPDDED</sequence>
<keyword evidence="11" id="KW-0472">Membrane</keyword>
<comment type="function">
    <text evidence="1">Accessory subunit of the mitochondrial membrane respiratory chain NADH dehydrogenase (Complex I), that is believed not to be involved in catalysis. Complex I functions in the transfer of electrons from NADH to the respiratory chain. The immediate electron acceptor for the enzyme is believed to be ubiquinone.</text>
</comment>
<dbReference type="Proteomes" id="UP001487740">
    <property type="component" value="Unassembled WGS sequence"/>
</dbReference>
<keyword evidence="14" id="KW-1185">Reference proteome</keyword>
<proteinExistence type="inferred from homology"/>
<evidence type="ECO:0008006" key="15">
    <source>
        <dbReference type="Google" id="ProtNLM"/>
    </source>
</evidence>
<dbReference type="AlphaFoldDB" id="A0AAW0TTY1"/>
<gene>
    <name evidence="13" type="ORF">O3P69_010299</name>
</gene>
<protein>
    <recommendedName>
        <fullName evidence="15">NADH dehydrogenase [ubiquinone] 1 beta subcomplex subunit 2, mitochondrial</fullName>
    </recommendedName>
</protein>
<keyword evidence="6" id="KW-0679">Respiratory chain</keyword>
<feature type="compositionally biased region" description="Acidic residues" evidence="12">
    <location>
        <begin position="88"/>
        <end position="98"/>
    </location>
</feature>
<evidence type="ECO:0000256" key="8">
    <source>
        <dbReference type="ARBA" id="ARBA00022946"/>
    </source>
</evidence>
<evidence type="ECO:0000256" key="6">
    <source>
        <dbReference type="ARBA" id="ARBA00022660"/>
    </source>
</evidence>
<keyword evidence="8" id="KW-0809">Transit peptide</keyword>
<accession>A0AAW0TTY1</accession>
<evidence type="ECO:0000256" key="4">
    <source>
        <dbReference type="ARBA" id="ARBA00011533"/>
    </source>
</evidence>
<evidence type="ECO:0000256" key="9">
    <source>
        <dbReference type="ARBA" id="ARBA00022982"/>
    </source>
</evidence>
<organism evidence="13 14">
    <name type="scientific">Scylla paramamosain</name>
    <name type="common">Mud crab</name>
    <dbReference type="NCBI Taxonomy" id="85552"/>
    <lineage>
        <taxon>Eukaryota</taxon>
        <taxon>Metazoa</taxon>
        <taxon>Ecdysozoa</taxon>
        <taxon>Arthropoda</taxon>
        <taxon>Crustacea</taxon>
        <taxon>Multicrustacea</taxon>
        <taxon>Malacostraca</taxon>
        <taxon>Eumalacostraca</taxon>
        <taxon>Eucarida</taxon>
        <taxon>Decapoda</taxon>
        <taxon>Pleocyemata</taxon>
        <taxon>Brachyura</taxon>
        <taxon>Eubrachyura</taxon>
        <taxon>Portunoidea</taxon>
        <taxon>Portunidae</taxon>
        <taxon>Portuninae</taxon>
        <taxon>Scylla</taxon>
    </lineage>
</organism>
<evidence type="ECO:0000256" key="3">
    <source>
        <dbReference type="ARBA" id="ARBA00005923"/>
    </source>
</evidence>
<feature type="region of interest" description="Disordered" evidence="12">
    <location>
        <begin position="77"/>
        <end position="98"/>
    </location>
</feature>
<name>A0AAW0TTY1_SCYPA</name>
<evidence type="ECO:0000256" key="2">
    <source>
        <dbReference type="ARBA" id="ARBA00004443"/>
    </source>
</evidence>
<comment type="caution">
    <text evidence="13">The sequence shown here is derived from an EMBL/GenBank/DDBJ whole genome shotgun (WGS) entry which is preliminary data.</text>
</comment>
<keyword evidence="10" id="KW-0496">Mitochondrion</keyword>
<comment type="subcellular location">
    <subcellularLocation>
        <location evidence="2">Mitochondrion inner membrane</location>
        <topology evidence="2">Peripheral membrane protein</topology>
        <orientation evidence="2">Matrix side</orientation>
    </subcellularLocation>
</comment>
<keyword evidence="5" id="KW-0813">Transport</keyword>
<evidence type="ECO:0000313" key="14">
    <source>
        <dbReference type="Proteomes" id="UP001487740"/>
    </source>
</evidence>
<dbReference type="PANTHER" id="PTHR15223:SF1">
    <property type="entry name" value="NADH DEHYDROGENASE [UBIQUINONE] 1 BETA SUBCOMPLEX SUBUNIT 2, MITOCHONDRIAL"/>
    <property type="match status" value="1"/>
</dbReference>
<dbReference type="GO" id="GO:0005743">
    <property type="term" value="C:mitochondrial inner membrane"/>
    <property type="evidence" value="ECO:0007669"/>
    <property type="project" value="UniProtKB-SubCell"/>
</dbReference>
<dbReference type="Pfam" id="PF14813">
    <property type="entry name" value="NADH_B2"/>
    <property type="match status" value="1"/>
</dbReference>